<comment type="caution">
    <text evidence="1">The sequence shown here is derived from an EMBL/GenBank/DDBJ whole genome shotgun (WGS) entry which is preliminary data.</text>
</comment>
<gene>
    <name evidence="1" type="ORF">LCGC14_2881950</name>
</gene>
<sequence>VETVEAHQLGGAADLDHLAENVADESAY</sequence>
<organism evidence="1">
    <name type="scientific">marine sediment metagenome</name>
    <dbReference type="NCBI Taxonomy" id="412755"/>
    <lineage>
        <taxon>unclassified sequences</taxon>
        <taxon>metagenomes</taxon>
        <taxon>ecological metagenomes</taxon>
    </lineage>
</organism>
<reference evidence="1" key="1">
    <citation type="journal article" date="2015" name="Nature">
        <title>Complex archaea that bridge the gap between prokaryotes and eukaryotes.</title>
        <authorList>
            <person name="Spang A."/>
            <person name="Saw J.H."/>
            <person name="Jorgensen S.L."/>
            <person name="Zaremba-Niedzwiedzka K."/>
            <person name="Martijn J."/>
            <person name="Lind A.E."/>
            <person name="van Eijk R."/>
            <person name="Schleper C."/>
            <person name="Guy L."/>
            <person name="Ettema T.J."/>
        </authorList>
    </citation>
    <scope>NUCLEOTIDE SEQUENCE</scope>
</reference>
<dbReference type="EMBL" id="LAZR01056230">
    <property type="protein sequence ID" value="KKK74622.1"/>
    <property type="molecule type" value="Genomic_DNA"/>
</dbReference>
<proteinExistence type="predicted"/>
<feature type="non-terminal residue" evidence="1">
    <location>
        <position position="1"/>
    </location>
</feature>
<protein>
    <submittedName>
        <fullName evidence="1">Uncharacterized protein</fullName>
    </submittedName>
</protein>
<accession>A0A0F8XZU0</accession>
<evidence type="ECO:0000313" key="1">
    <source>
        <dbReference type="EMBL" id="KKK74622.1"/>
    </source>
</evidence>
<name>A0A0F8XZU0_9ZZZZ</name>
<dbReference type="AlphaFoldDB" id="A0A0F8XZU0"/>